<gene>
    <name evidence="4" type="ORF">ACFQ21_03050</name>
</gene>
<dbReference type="InterPro" id="IPR013780">
    <property type="entry name" value="Glyco_hydro_b"/>
</dbReference>
<accession>A0ABW3JZR1</accession>
<evidence type="ECO:0000256" key="1">
    <source>
        <dbReference type="SAM" id="SignalP"/>
    </source>
</evidence>
<dbReference type="RefSeq" id="WP_377574661.1">
    <property type="nucleotide sequence ID" value="NZ_JBHTKA010000001.1"/>
</dbReference>
<dbReference type="GO" id="GO:0016787">
    <property type="term" value="F:hydrolase activity"/>
    <property type="evidence" value="ECO:0007669"/>
    <property type="project" value="UniProtKB-KW"/>
</dbReference>
<evidence type="ECO:0000313" key="5">
    <source>
        <dbReference type="Proteomes" id="UP001597112"/>
    </source>
</evidence>
<feature type="domain" description="Glycoside hydrolase family 44 catalytic" evidence="2">
    <location>
        <begin position="91"/>
        <end position="308"/>
    </location>
</feature>
<feature type="signal peptide" evidence="1">
    <location>
        <begin position="1"/>
        <end position="19"/>
    </location>
</feature>
<reference evidence="5" key="1">
    <citation type="journal article" date="2019" name="Int. J. Syst. Evol. Microbiol.">
        <title>The Global Catalogue of Microorganisms (GCM) 10K type strain sequencing project: providing services to taxonomists for standard genome sequencing and annotation.</title>
        <authorList>
            <consortium name="The Broad Institute Genomics Platform"/>
            <consortium name="The Broad Institute Genome Sequencing Center for Infectious Disease"/>
            <person name="Wu L."/>
            <person name="Ma J."/>
        </authorList>
    </citation>
    <scope>NUCLEOTIDE SEQUENCE [LARGE SCALE GENOMIC DNA]</scope>
    <source>
        <strain evidence="5">CCUG 58938</strain>
    </source>
</reference>
<organism evidence="4 5">
    <name type="scientific">Ohtaekwangia kribbensis</name>
    <dbReference type="NCBI Taxonomy" id="688913"/>
    <lineage>
        <taxon>Bacteria</taxon>
        <taxon>Pseudomonadati</taxon>
        <taxon>Bacteroidota</taxon>
        <taxon>Cytophagia</taxon>
        <taxon>Cytophagales</taxon>
        <taxon>Fulvivirgaceae</taxon>
        <taxon>Ohtaekwangia</taxon>
    </lineage>
</organism>
<dbReference type="EMBL" id="JBHTKA010000001">
    <property type="protein sequence ID" value="MFD0998262.1"/>
    <property type="molecule type" value="Genomic_DNA"/>
</dbReference>
<evidence type="ECO:0000313" key="4">
    <source>
        <dbReference type="EMBL" id="MFD0998262.1"/>
    </source>
</evidence>
<dbReference type="SUPFAM" id="SSF51011">
    <property type="entry name" value="Glycosyl hydrolase domain"/>
    <property type="match status" value="1"/>
</dbReference>
<evidence type="ECO:0000259" key="3">
    <source>
        <dbReference type="Pfam" id="PF18962"/>
    </source>
</evidence>
<dbReference type="Pfam" id="PF12891">
    <property type="entry name" value="Glyco_hydro_44"/>
    <property type="match status" value="1"/>
</dbReference>
<keyword evidence="4" id="KW-0378">Hydrolase</keyword>
<keyword evidence="1" id="KW-0732">Signal</keyword>
<dbReference type="Pfam" id="PF18962">
    <property type="entry name" value="Por_Secre_tail"/>
    <property type="match status" value="1"/>
</dbReference>
<feature type="chain" id="PRO_5047147719" evidence="1">
    <location>
        <begin position="20"/>
        <end position="632"/>
    </location>
</feature>
<protein>
    <submittedName>
        <fullName evidence="4">Glycoside hydrolase family 44 protein</fullName>
    </submittedName>
</protein>
<dbReference type="InterPro" id="IPR024745">
    <property type="entry name" value="GH44_cat"/>
</dbReference>
<dbReference type="Gene3D" id="2.60.40.1180">
    <property type="entry name" value="Golgi alpha-mannosidase II"/>
    <property type="match status" value="1"/>
</dbReference>
<name>A0ABW3JZR1_9BACT</name>
<keyword evidence="5" id="KW-1185">Reference proteome</keyword>
<proteinExistence type="predicted"/>
<dbReference type="Proteomes" id="UP001597112">
    <property type="component" value="Unassembled WGS sequence"/>
</dbReference>
<dbReference type="InterPro" id="IPR026444">
    <property type="entry name" value="Secre_tail"/>
</dbReference>
<comment type="caution">
    <text evidence="4">The sequence shown here is derived from an EMBL/GenBank/DDBJ whole genome shotgun (WGS) entry which is preliminary data.</text>
</comment>
<dbReference type="SUPFAM" id="SSF51445">
    <property type="entry name" value="(Trans)glycosidases"/>
    <property type="match status" value="1"/>
</dbReference>
<evidence type="ECO:0000259" key="2">
    <source>
        <dbReference type="Pfam" id="PF12891"/>
    </source>
</evidence>
<dbReference type="InterPro" id="IPR017853">
    <property type="entry name" value="GH"/>
</dbReference>
<dbReference type="NCBIfam" id="TIGR04183">
    <property type="entry name" value="Por_Secre_tail"/>
    <property type="match status" value="1"/>
</dbReference>
<dbReference type="Gene3D" id="3.20.20.80">
    <property type="entry name" value="Glycosidases"/>
    <property type="match status" value="1"/>
</dbReference>
<sequence>MKSLTITALLFGLSVCTFAQVTVTIDLSVEPHVVSPYIYGRNNSLSDNPGSPLSAAEWTRIKDSGIKFLRESGGNNSTKYNWRRKLSSHPDWYNNVYAHDWDFAAQSMQQNLTDVQGMWSFQLIGKAAKTTTANFNDWSYNSSQWWSGVNQNLAGGGVVNASGGSAATTNGNPDLYLENWTADSTVLLLDHWFNKLALQKSSLTYWSMDNEVEIWSGTHDDVMPTQESAEAFMQRYFAVAKKAREAFPGIKLVGPVPANEWQWYNWQGGITQDGKKYTWLEYFIKRIAEEQQASGVRLLDVLDIHFYPGSTNPTEIVQFHRVFFDKDYSYPEALGVKNISGTWDDSQTKEYIFERCKAWLAQYIGTSHGVTFGVSETGISLVNANTSAVWYAGMLGEFMRHPEVEIFAPWTWQAGMWEVLHLYARYNKTQYAKATSSDETSVSAYPTINQSGDSITVVLVNRASTSKTATVNFSGFNLANQSFDVLKLSGLTSSETFVSHQTNALQKSTITPSQNALNVTLPSMSVTSILLKGAKGEVVTGIDENDAREVMNLYPNPVEESRAVTIEIRKSGTASLELMDVTGQRLKHFFREKKVTSNAREKLELAEISTGTYLLKLQIDDRIYYRKIVVAR</sequence>
<feature type="domain" description="Secretion system C-terminal sorting" evidence="3">
    <location>
        <begin position="553"/>
        <end position="630"/>
    </location>
</feature>